<evidence type="ECO:0000256" key="5">
    <source>
        <dbReference type="HAMAP-Rule" id="MF_01092"/>
    </source>
</evidence>
<dbReference type="Proteomes" id="UP000000248">
    <property type="component" value="Chromosome"/>
</dbReference>
<dbReference type="HAMAP" id="MF_01092">
    <property type="entry name" value="ZapD"/>
    <property type="match status" value="1"/>
</dbReference>
<dbReference type="InterPro" id="IPR027462">
    <property type="entry name" value="ZapD_C"/>
</dbReference>
<gene>
    <name evidence="5" type="primary">zapD</name>
    <name evidence="6" type="ordered locus">DNO_0301</name>
</gene>
<dbReference type="InterPro" id="IPR036268">
    <property type="entry name" value="ZapD_sf"/>
</dbReference>
<evidence type="ECO:0000256" key="1">
    <source>
        <dbReference type="ARBA" id="ARBA00022490"/>
    </source>
</evidence>
<comment type="function">
    <text evidence="5">Cell division factor that enhances FtsZ-ring assembly. Directly interacts with FtsZ and promotes bundling of FtsZ protofilaments, with a reduction in FtsZ GTPase activity.</text>
</comment>
<dbReference type="GO" id="GO:0032153">
    <property type="term" value="C:cell division site"/>
    <property type="evidence" value="ECO:0007669"/>
    <property type="project" value="TreeGrafter"/>
</dbReference>
<dbReference type="GO" id="GO:0043093">
    <property type="term" value="P:FtsZ-dependent cytokinesis"/>
    <property type="evidence" value="ECO:0007669"/>
    <property type="project" value="UniProtKB-UniRule"/>
</dbReference>
<dbReference type="STRING" id="246195.DNO_0301"/>
<dbReference type="Pfam" id="PF07072">
    <property type="entry name" value="ZapD"/>
    <property type="match status" value="1"/>
</dbReference>
<reference evidence="6 7" key="1">
    <citation type="journal article" date="2007" name="Nat. Biotechnol.">
        <title>Genome sequence and identification of candidate vaccine antigens from the animal pathogen Dichelobacter nodosus.</title>
        <authorList>
            <person name="Myers G.S."/>
            <person name="Parker D."/>
            <person name="Al-Hasani K."/>
            <person name="Kennan R.M."/>
            <person name="Seemann T."/>
            <person name="Ren Q."/>
            <person name="Badger J.H."/>
            <person name="Selengut J.D."/>
            <person name="Deboy R.T."/>
            <person name="Tettelin H."/>
            <person name="Boyce J.D."/>
            <person name="McCarl V.P."/>
            <person name="Han X."/>
            <person name="Nelson W.C."/>
            <person name="Madupu R."/>
            <person name="Mohamoud Y."/>
            <person name="Holley T."/>
            <person name="Fedorova N."/>
            <person name="Khouri H."/>
            <person name="Bottomley S.P."/>
            <person name="Whittington R.J."/>
            <person name="Adler B."/>
            <person name="Songer J.G."/>
            <person name="Rood J.I."/>
            <person name="Paulsen I.T."/>
        </authorList>
    </citation>
    <scope>NUCLEOTIDE SEQUENCE [LARGE SCALE GENOMIC DNA]</scope>
    <source>
        <strain evidence="6 7">VCS1703A</strain>
    </source>
</reference>
<dbReference type="PANTHER" id="PTHR39455">
    <property type="entry name" value="CELL DIVISION PROTEIN ZAPD"/>
    <property type="match status" value="1"/>
</dbReference>
<dbReference type="RefSeq" id="WP_012030645.1">
    <property type="nucleotide sequence ID" value="NC_009446.1"/>
</dbReference>
<dbReference type="OrthoDB" id="5294622at2"/>
<dbReference type="eggNOG" id="COG4582">
    <property type="taxonomic scope" value="Bacteria"/>
</dbReference>
<dbReference type="SUPFAM" id="SSF160950">
    <property type="entry name" value="YacF-like"/>
    <property type="match status" value="1"/>
</dbReference>
<dbReference type="Gene3D" id="2.60.440.10">
    <property type="entry name" value="YacF-like domains"/>
    <property type="match status" value="1"/>
</dbReference>
<dbReference type="KEGG" id="dno:DNO_0301"/>
<organism evidence="6 7">
    <name type="scientific">Dichelobacter nodosus (strain VCS1703A)</name>
    <dbReference type="NCBI Taxonomy" id="246195"/>
    <lineage>
        <taxon>Bacteria</taxon>
        <taxon>Pseudomonadati</taxon>
        <taxon>Pseudomonadota</taxon>
        <taxon>Gammaproteobacteria</taxon>
        <taxon>Cardiobacteriales</taxon>
        <taxon>Cardiobacteriaceae</taxon>
        <taxon>Dichelobacter</taxon>
    </lineage>
</organism>
<dbReference type="Gene3D" id="1.10.3900.10">
    <property type="entry name" value="YacF-like"/>
    <property type="match status" value="1"/>
</dbReference>
<keyword evidence="4 5" id="KW-0131">Cell cycle</keyword>
<evidence type="ECO:0000313" key="6">
    <source>
        <dbReference type="EMBL" id="ABQ14099.1"/>
    </source>
</evidence>
<evidence type="ECO:0000256" key="2">
    <source>
        <dbReference type="ARBA" id="ARBA00022618"/>
    </source>
</evidence>
<dbReference type="GO" id="GO:0005737">
    <property type="term" value="C:cytoplasm"/>
    <property type="evidence" value="ECO:0007669"/>
    <property type="project" value="UniProtKB-SubCell"/>
</dbReference>
<name>A5EW85_DICNV</name>
<dbReference type="GO" id="GO:0000917">
    <property type="term" value="P:division septum assembly"/>
    <property type="evidence" value="ECO:0007669"/>
    <property type="project" value="UniProtKB-KW"/>
</dbReference>
<dbReference type="PANTHER" id="PTHR39455:SF1">
    <property type="entry name" value="CELL DIVISION PROTEIN ZAPD"/>
    <property type="match status" value="1"/>
</dbReference>
<keyword evidence="1 5" id="KW-0963">Cytoplasm</keyword>
<comment type="subunit">
    <text evidence="5">Interacts with FtsZ.</text>
</comment>
<dbReference type="InterPro" id="IPR009777">
    <property type="entry name" value="ZapD"/>
</dbReference>
<evidence type="ECO:0000256" key="3">
    <source>
        <dbReference type="ARBA" id="ARBA00023210"/>
    </source>
</evidence>
<accession>A5EW85</accession>
<dbReference type="AlphaFoldDB" id="A5EW85"/>
<protein>
    <recommendedName>
        <fullName evidence="5">Cell division protein ZapD</fullName>
    </recommendedName>
    <alternativeName>
        <fullName evidence="5">Z ring-associated protein D</fullName>
    </alternativeName>
</protein>
<keyword evidence="2 5" id="KW-0132">Cell division</keyword>
<sequence>MMHNTAFQGESSSLHIYEQPLAERMRLFMRLESMFEQLHLFHQANEYYSIRLFLDALFDILDFLHRYEIRAEVFKELQRISLALEREYLGADKTFLEEKVSAALAKIHQLDFNPINRLRENELLNSLRQRNVNKSGNCLFEVPAYQFWLANNIGRENEFLNYCYQLFIPLSEAIAVSLSIIRSSATLTEEYTDNGIFLKTLDKDRKNQILRIHLPTSHCVFPRISGDNHRFAIRFMEQNNPQTRSVQTKEPVVFSLQICAM</sequence>
<keyword evidence="7" id="KW-1185">Reference proteome</keyword>
<evidence type="ECO:0000313" key="7">
    <source>
        <dbReference type="Proteomes" id="UP000000248"/>
    </source>
</evidence>
<evidence type="ECO:0000256" key="4">
    <source>
        <dbReference type="ARBA" id="ARBA00023306"/>
    </source>
</evidence>
<keyword evidence="3 5" id="KW-0717">Septation</keyword>
<proteinExistence type="inferred from homology"/>
<comment type="subcellular location">
    <subcellularLocation>
        <location evidence="5">Cytoplasm</location>
    </subcellularLocation>
    <text evidence="5">Localizes to mid-cell in an FtsZ-dependent manner.</text>
</comment>
<dbReference type="EMBL" id="CP000513">
    <property type="protein sequence ID" value="ABQ14099.1"/>
    <property type="molecule type" value="Genomic_DNA"/>
</dbReference>
<comment type="similarity">
    <text evidence="5">Belongs to the ZapD family.</text>
</comment>
<dbReference type="HOGENOM" id="CLU_076303_0_1_6"/>